<dbReference type="Proteomes" id="UP000009220">
    <property type="component" value="Chromosome"/>
</dbReference>
<accession>G0JRN2</accession>
<dbReference type="STRING" id="743299.Acife_1480"/>
<sequence length="123" mass="13445">MPDLNVIILYVDNPLRSADFYARLLKKPPIQTSPNFAMFALDSGVMLGLWSKHTVEPPATAAGGGGEIAFSVSSRDVVGDLFTDWTQRGLVIEQEPTDMDFGHTFVALDPDGHRLRVFAPTTP</sequence>
<dbReference type="KEGG" id="afi:Acife_3119"/>
<dbReference type="RefSeq" id="WP_014028882.1">
    <property type="nucleotide sequence ID" value="NC_015942.1"/>
</dbReference>
<dbReference type="KEGG" id="afi:Acife_1480"/>
<gene>
    <name evidence="2" type="ORF">Acife_1480</name>
    <name evidence="3" type="ORF">Acife_3119</name>
</gene>
<protein>
    <submittedName>
        <fullName evidence="2">Glyoxalase/bleomycin resistance protein/dioxygenase</fullName>
    </submittedName>
</protein>
<dbReference type="EMBL" id="CP002985">
    <property type="protein sequence ID" value="AEM49189.1"/>
    <property type="molecule type" value="Genomic_DNA"/>
</dbReference>
<dbReference type="Pfam" id="PF00903">
    <property type="entry name" value="Glyoxalase"/>
    <property type="match status" value="1"/>
</dbReference>
<reference evidence="2 4" key="1">
    <citation type="journal article" date="2011" name="J. Bacteriol.">
        <title>Draft genome of the psychrotolerant acidophile Acidithiobacillus ferrivorans SS3.</title>
        <authorList>
            <person name="Liljeqvist M."/>
            <person name="Valdes J."/>
            <person name="Holmes D.S."/>
            <person name="Dopson M."/>
        </authorList>
    </citation>
    <scope>NUCLEOTIDE SEQUENCE [LARGE SCALE GENOMIC DNA]</scope>
    <source>
        <strain evidence="2 4">SS3</strain>
    </source>
</reference>
<evidence type="ECO:0000259" key="1">
    <source>
        <dbReference type="PROSITE" id="PS51819"/>
    </source>
</evidence>
<proteinExistence type="predicted"/>
<name>G0JRN2_9PROT</name>
<dbReference type="AlphaFoldDB" id="G0JRN2"/>
<dbReference type="eggNOG" id="COG0346">
    <property type="taxonomic scope" value="Bacteria"/>
</dbReference>
<feature type="domain" description="VOC" evidence="1">
    <location>
        <begin position="3"/>
        <end position="120"/>
    </location>
</feature>
<dbReference type="PIRSF" id="PIRSF039020">
    <property type="entry name" value="EhpR"/>
    <property type="match status" value="1"/>
</dbReference>
<dbReference type="Gene3D" id="3.30.720.110">
    <property type="match status" value="1"/>
</dbReference>
<dbReference type="InterPro" id="IPR026275">
    <property type="entry name" value="Glyoxalase/dOase/EhpR"/>
</dbReference>
<evidence type="ECO:0000313" key="3">
    <source>
        <dbReference type="EMBL" id="AEM49189.1"/>
    </source>
</evidence>
<dbReference type="EMBL" id="CP002985">
    <property type="protein sequence ID" value="AEM47625.1"/>
    <property type="molecule type" value="Genomic_DNA"/>
</dbReference>
<organism evidence="2 4">
    <name type="scientific">Acidithiobacillus ferrivorans SS3</name>
    <dbReference type="NCBI Taxonomy" id="743299"/>
    <lineage>
        <taxon>Bacteria</taxon>
        <taxon>Pseudomonadati</taxon>
        <taxon>Pseudomonadota</taxon>
        <taxon>Acidithiobacillia</taxon>
        <taxon>Acidithiobacillales</taxon>
        <taxon>Acidithiobacillaceae</taxon>
        <taxon>Acidithiobacillus</taxon>
    </lineage>
</organism>
<dbReference type="Gene3D" id="3.30.720.120">
    <property type="match status" value="1"/>
</dbReference>
<keyword evidence="2" id="KW-0223">Dioxygenase</keyword>
<dbReference type="SUPFAM" id="SSF54593">
    <property type="entry name" value="Glyoxalase/Bleomycin resistance protein/Dihydroxybiphenyl dioxygenase"/>
    <property type="match status" value="1"/>
</dbReference>
<dbReference type="PROSITE" id="PS51819">
    <property type="entry name" value="VOC"/>
    <property type="match status" value="1"/>
</dbReference>
<dbReference type="HOGENOM" id="CLU_163370_1_0_6"/>
<dbReference type="GO" id="GO:0051213">
    <property type="term" value="F:dioxygenase activity"/>
    <property type="evidence" value="ECO:0007669"/>
    <property type="project" value="UniProtKB-KW"/>
</dbReference>
<evidence type="ECO:0000313" key="4">
    <source>
        <dbReference type="Proteomes" id="UP000009220"/>
    </source>
</evidence>
<evidence type="ECO:0000313" key="2">
    <source>
        <dbReference type="EMBL" id="AEM47625.1"/>
    </source>
</evidence>
<dbReference type="InterPro" id="IPR004360">
    <property type="entry name" value="Glyas_Fos-R_dOase_dom"/>
</dbReference>
<dbReference type="InterPro" id="IPR029068">
    <property type="entry name" value="Glyas_Bleomycin-R_OHBP_Dase"/>
</dbReference>
<keyword evidence="2" id="KW-0560">Oxidoreductase</keyword>
<dbReference type="InterPro" id="IPR037523">
    <property type="entry name" value="VOC_core"/>
</dbReference>
<reference evidence="2" key="2">
    <citation type="submission" date="2011-08" db="EMBL/GenBank/DDBJ databases">
        <authorList>
            <consortium name="US DOE Joint Genome Institute"/>
            <person name="Lucas S."/>
            <person name="Han J."/>
            <person name="Lapidus A."/>
            <person name="Cheng J.-F."/>
            <person name="Goodwin L."/>
            <person name="Pitluck S."/>
            <person name="Peters L."/>
            <person name="Mikhailova N."/>
            <person name="Teshima H."/>
            <person name="Detter J.C."/>
            <person name="Han C."/>
            <person name="Tapia R."/>
            <person name="Land M."/>
            <person name="Hauser L."/>
            <person name="Kyrpides N."/>
            <person name="Ivanova N."/>
            <person name="Pagani I."/>
            <person name="Liljeqvist M."/>
            <person name="Valdes J."/>
            <person name="Holmes D."/>
            <person name="Dopson M."/>
            <person name="Woyke T."/>
        </authorList>
    </citation>
    <scope>NUCLEOTIDE SEQUENCE</scope>
    <source>
        <strain evidence="2">SS3</strain>
    </source>
</reference>